<evidence type="ECO:0000313" key="2">
    <source>
        <dbReference type="Proteomes" id="UP001148629"/>
    </source>
</evidence>
<name>A0ACC1RF50_9HYPO</name>
<gene>
    <name evidence="1" type="ORF">NM208_g16176</name>
</gene>
<evidence type="ECO:0000313" key="1">
    <source>
        <dbReference type="EMBL" id="KAJ3505609.1"/>
    </source>
</evidence>
<reference evidence="1" key="1">
    <citation type="submission" date="2022-08" db="EMBL/GenBank/DDBJ databases">
        <title>Genome Sequence of Fusarium decemcellulare.</title>
        <authorList>
            <person name="Buettner E."/>
        </authorList>
    </citation>
    <scope>NUCLEOTIDE SEQUENCE</scope>
    <source>
        <strain evidence="1">Babe19</strain>
    </source>
</reference>
<proteinExistence type="predicted"/>
<protein>
    <submittedName>
        <fullName evidence="1">Uncharacterized protein</fullName>
    </submittedName>
</protein>
<keyword evidence="2" id="KW-1185">Reference proteome</keyword>
<sequence>MAASIHPISPSLALAAVSSRSSSPRRSALASKALPIMNPWEVNALNYGFPQEGTLNPDGTVTSSNTCRMGQDPVIYPGLYAPSGIDIMNVLFSIVGRPNPQINLGPVDCSVALVLCDMLQPDAPIVYVSEPFTELTGYSSAEVKGRNCRFLQNPPGSRRVSKKGSDKAAIHRMRQAVFSGQEIQVSVTNYKKHGQPFKNLLAIIPVPVDSSGNQYCIGFLSEAE</sequence>
<comment type="caution">
    <text evidence="1">The sequence shown here is derived from an EMBL/GenBank/DDBJ whole genome shotgun (WGS) entry which is preliminary data.</text>
</comment>
<accession>A0ACC1RF50</accession>
<dbReference type="Proteomes" id="UP001148629">
    <property type="component" value="Unassembled WGS sequence"/>
</dbReference>
<organism evidence="1 2">
    <name type="scientific">Fusarium decemcellulare</name>
    <dbReference type="NCBI Taxonomy" id="57161"/>
    <lineage>
        <taxon>Eukaryota</taxon>
        <taxon>Fungi</taxon>
        <taxon>Dikarya</taxon>
        <taxon>Ascomycota</taxon>
        <taxon>Pezizomycotina</taxon>
        <taxon>Sordariomycetes</taxon>
        <taxon>Hypocreomycetidae</taxon>
        <taxon>Hypocreales</taxon>
        <taxon>Nectriaceae</taxon>
        <taxon>Fusarium</taxon>
        <taxon>Fusarium decemcellulare species complex</taxon>
    </lineage>
</organism>
<dbReference type="EMBL" id="JANRMS010004821">
    <property type="protein sequence ID" value="KAJ3505609.1"/>
    <property type="molecule type" value="Genomic_DNA"/>
</dbReference>